<gene>
    <name evidence="4" type="ORF">HF838_25275</name>
</gene>
<sequence>MARTNKDFNNKRNELLEKIWNIFITNGYEDTTLSFIIRTLNISRGAFYHYFSSKEECADAAIEMYVKRWSKEITKQDVKELKADERLTQIILIGIQTASNNSEQNEKINSSSNAIFHQKLMVSIIKQFAPIYAEIISQGVNEGIFNVTYPLETAEMILTLSSFYLDIDLFKWNEGTITSKVTAFEELLTRSLGAENNTFSFISKLFELR</sequence>
<evidence type="ECO:0000256" key="1">
    <source>
        <dbReference type="ARBA" id="ARBA00023125"/>
    </source>
</evidence>
<dbReference type="PROSITE" id="PS50977">
    <property type="entry name" value="HTH_TETR_2"/>
    <property type="match status" value="1"/>
</dbReference>
<evidence type="ECO:0000259" key="3">
    <source>
        <dbReference type="PROSITE" id="PS50977"/>
    </source>
</evidence>
<dbReference type="GeneID" id="92838914"/>
<dbReference type="InterPro" id="IPR001647">
    <property type="entry name" value="HTH_TetR"/>
</dbReference>
<dbReference type="SUPFAM" id="SSF46689">
    <property type="entry name" value="Homeodomain-like"/>
    <property type="match status" value="1"/>
</dbReference>
<feature type="DNA-binding region" description="H-T-H motif" evidence="2">
    <location>
        <begin position="32"/>
        <end position="51"/>
    </location>
</feature>
<dbReference type="Proteomes" id="UP000561326">
    <property type="component" value="Unassembled WGS sequence"/>
</dbReference>
<dbReference type="AlphaFoldDB" id="A0A848D5F0"/>
<dbReference type="InterPro" id="IPR050624">
    <property type="entry name" value="HTH-type_Tx_Regulator"/>
</dbReference>
<protein>
    <submittedName>
        <fullName evidence="4">TetR/AcrR family transcriptional regulator</fullName>
    </submittedName>
</protein>
<evidence type="ECO:0000313" key="5">
    <source>
        <dbReference type="Proteomes" id="UP000561326"/>
    </source>
</evidence>
<dbReference type="RefSeq" id="WP_021621186.1">
    <property type="nucleotide sequence ID" value="NZ_CABKST010000122.1"/>
</dbReference>
<name>A0A848D5F0_ANEAE</name>
<organism evidence="4 5">
    <name type="scientific">Aneurinibacillus aneurinilyticus</name>
    <name type="common">Bacillus aneurinolyticus</name>
    <dbReference type="NCBI Taxonomy" id="1391"/>
    <lineage>
        <taxon>Bacteria</taxon>
        <taxon>Bacillati</taxon>
        <taxon>Bacillota</taxon>
        <taxon>Bacilli</taxon>
        <taxon>Bacillales</taxon>
        <taxon>Paenibacillaceae</taxon>
        <taxon>Aneurinibacillus group</taxon>
        <taxon>Aneurinibacillus</taxon>
    </lineage>
</organism>
<reference evidence="4 5" key="1">
    <citation type="submission" date="2020-04" db="EMBL/GenBank/DDBJ databases">
        <authorList>
            <person name="Hitch T.C.A."/>
            <person name="Wylensek D."/>
            <person name="Clavel T."/>
        </authorList>
    </citation>
    <scope>NUCLEOTIDE SEQUENCE [LARGE SCALE GENOMIC DNA]</scope>
    <source>
        <strain evidence="4 5">WB01_D5_05</strain>
    </source>
</reference>
<dbReference type="Gene3D" id="1.10.357.10">
    <property type="entry name" value="Tetracycline Repressor, domain 2"/>
    <property type="match status" value="1"/>
</dbReference>
<evidence type="ECO:0000313" key="4">
    <source>
        <dbReference type="EMBL" id="NMF01503.1"/>
    </source>
</evidence>
<comment type="caution">
    <text evidence="4">The sequence shown here is derived from an EMBL/GenBank/DDBJ whole genome shotgun (WGS) entry which is preliminary data.</text>
</comment>
<dbReference type="Pfam" id="PF00440">
    <property type="entry name" value="TetR_N"/>
    <property type="match status" value="1"/>
</dbReference>
<dbReference type="InterPro" id="IPR049149">
    <property type="entry name" value="TetR/AcrR_C"/>
</dbReference>
<dbReference type="PANTHER" id="PTHR43479">
    <property type="entry name" value="ACREF/ENVCD OPERON REPRESSOR-RELATED"/>
    <property type="match status" value="1"/>
</dbReference>
<keyword evidence="1 2" id="KW-0238">DNA-binding</keyword>
<proteinExistence type="predicted"/>
<dbReference type="PANTHER" id="PTHR43479:SF11">
    <property type="entry name" value="ACREF_ENVCD OPERON REPRESSOR-RELATED"/>
    <property type="match status" value="1"/>
</dbReference>
<dbReference type="GO" id="GO:0003677">
    <property type="term" value="F:DNA binding"/>
    <property type="evidence" value="ECO:0007669"/>
    <property type="project" value="UniProtKB-UniRule"/>
</dbReference>
<accession>A0A848D5F0</accession>
<dbReference type="InterPro" id="IPR009057">
    <property type="entry name" value="Homeodomain-like_sf"/>
</dbReference>
<feature type="domain" description="HTH tetR-type" evidence="3">
    <location>
        <begin position="9"/>
        <end position="69"/>
    </location>
</feature>
<dbReference type="Pfam" id="PF21303">
    <property type="entry name" value="TetR_C_39"/>
    <property type="match status" value="1"/>
</dbReference>
<dbReference type="OrthoDB" id="9814200at2"/>
<evidence type="ECO:0000256" key="2">
    <source>
        <dbReference type="PROSITE-ProRule" id="PRU00335"/>
    </source>
</evidence>
<dbReference type="EMBL" id="JABAGO010000095">
    <property type="protein sequence ID" value="NMF01503.1"/>
    <property type="molecule type" value="Genomic_DNA"/>
</dbReference>